<keyword evidence="3 4" id="KW-0067">ATP-binding</keyword>
<dbReference type="InterPro" id="IPR052032">
    <property type="entry name" value="ATP-dep_AA_Ligase"/>
</dbReference>
<evidence type="ECO:0000256" key="3">
    <source>
        <dbReference type="ARBA" id="ARBA00022840"/>
    </source>
</evidence>
<protein>
    <submittedName>
        <fullName evidence="6">ATP-grasp domain-containing protein</fullName>
    </submittedName>
</protein>
<dbReference type="RefSeq" id="WP_121275546.1">
    <property type="nucleotide sequence ID" value="NZ_RBZV01000001.1"/>
</dbReference>
<dbReference type="GO" id="GO:0016874">
    <property type="term" value="F:ligase activity"/>
    <property type="evidence" value="ECO:0007669"/>
    <property type="project" value="UniProtKB-KW"/>
</dbReference>
<reference evidence="6 7" key="1">
    <citation type="submission" date="2018-10" db="EMBL/GenBank/DDBJ databases">
        <title>Paraburkholderia sp. 7MK8-2, isolated from soil.</title>
        <authorList>
            <person name="Gao Z.-H."/>
            <person name="Qiu L.-H."/>
        </authorList>
    </citation>
    <scope>NUCLEOTIDE SEQUENCE [LARGE SCALE GENOMIC DNA]</scope>
    <source>
        <strain evidence="6 7">7MK8-2</strain>
    </source>
</reference>
<keyword evidence="7" id="KW-1185">Reference proteome</keyword>
<keyword evidence="1" id="KW-0436">Ligase</keyword>
<gene>
    <name evidence="6" type="ORF">D7S89_03315</name>
</gene>
<organism evidence="6 7">
    <name type="scientific">Trinickia fusca</name>
    <dbReference type="NCBI Taxonomy" id="2419777"/>
    <lineage>
        <taxon>Bacteria</taxon>
        <taxon>Pseudomonadati</taxon>
        <taxon>Pseudomonadota</taxon>
        <taxon>Betaproteobacteria</taxon>
        <taxon>Burkholderiales</taxon>
        <taxon>Burkholderiaceae</taxon>
        <taxon>Trinickia</taxon>
    </lineage>
</organism>
<name>A0A494XWR8_9BURK</name>
<evidence type="ECO:0000256" key="4">
    <source>
        <dbReference type="PROSITE-ProRule" id="PRU00409"/>
    </source>
</evidence>
<dbReference type="PROSITE" id="PS50975">
    <property type="entry name" value="ATP_GRASP"/>
    <property type="match status" value="1"/>
</dbReference>
<dbReference type="GO" id="GO:0005524">
    <property type="term" value="F:ATP binding"/>
    <property type="evidence" value="ECO:0007669"/>
    <property type="project" value="UniProtKB-UniRule"/>
</dbReference>
<dbReference type="Gene3D" id="3.30.470.20">
    <property type="entry name" value="ATP-grasp fold, B domain"/>
    <property type="match status" value="1"/>
</dbReference>
<evidence type="ECO:0000313" key="6">
    <source>
        <dbReference type="EMBL" id="RKP52549.1"/>
    </source>
</evidence>
<evidence type="ECO:0000256" key="2">
    <source>
        <dbReference type="ARBA" id="ARBA00022741"/>
    </source>
</evidence>
<dbReference type="InterPro" id="IPR011761">
    <property type="entry name" value="ATP-grasp"/>
</dbReference>
<evidence type="ECO:0000313" key="7">
    <source>
        <dbReference type="Proteomes" id="UP000280434"/>
    </source>
</evidence>
<feature type="domain" description="ATP-grasp" evidence="5">
    <location>
        <begin position="117"/>
        <end position="306"/>
    </location>
</feature>
<dbReference type="EMBL" id="RBZV01000001">
    <property type="protein sequence ID" value="RKP52549.1"/>
    <property type="molecule type" value="Genomic_DNA"/>
</dbReference>
<dbReference type="PANTHER" id="PTHR43585:SF2">
    <property type="entry name" value="ATP-GRASP ENZYME FSQD"/>
    <property type="match status" value="1"/>
</dbReference>
<dbReference type="AlphaFoldDB" id="A0A494XWR8"/>
<evidence type="ECO:0000259" key="5">
    <source>
        <dbReference type="PROSITE" id="PS50975"/>
    </source>
</evidence>
<keyword evidence="2 4" id="KW-0547">Nucleotide-binding</keyword>
<accession>A0A494XWR8</accession>
<sequence length="420" mass="46959">MRNQAFILFGGYTRSLYHHFIPLLIKMGMKVLVIDLPGSESLRNDAGWEPGMVEAVFCDGEDLPTILATCKGWEESYLLQGALNTIEEFTYSSAIAIDYLKLKGPGIKACTIASNKALQRAYFEQWSPAYRYITQREGLPQGCPYPSMLKATNRHGGSGVIRVNSEAEALVALSSFEPDERLNFEEYVVGSDFSIETIVSDGEIVFQSLTEEDNLYSNGYHMEMGYNIPAVGFEPALIEKAYDINRRVHEGMGFQYGTSHAEYRITQSGEIRLIEIAARPPGDGIFALYQLSTGKLIEESVLASVMGREASYPLPLRYTKQTWLRHEPGILQGIDHPHEGVEINYFPESKRHPREYSFDAAQPPTLREIVLEHRKGEQLGEMAGQGSRLGWVIIDAPSPQLLARGTEEFLDTIKVSMGEA</sequence>
<dbReference type="Pfam" id="PF13535">
    <property type="entry name" value="ATP-grasp_4"/>
    <property type="match status" value="1"/>
</dbReference>
<dbReference type="PANTHER" id="PTHR43585">
    <property type="entry name" value="FUMIPYRROLE BIOSYNTHESIS PROTEIN C"/>
    <property type="match status" value="1"/>
</dbReference>
<proteinExistence type="predicted"/>
<evidence type="ECO:0000256" key="1">
    <source>
        <dbReference type="ARBA" id="ARBA00022598"/>
    </source>
</evidence>
<dbReference type="SUPFAM" id="SSF56059">
    <property type="entry name" value="Glutathione synthetase ATP-binding domain-like"/>
    <property type="match status" value="1"/>
</dbReference>
<comment type="caution">
    <text evidence="6">The sequence shown here is derived from an EMBL/GenBank/DDBJ whole genome shotgun (WGS) entry which is preliminary data.</text>
</comment>
<dbReference type="GO" id="GO:0046872">
    <property type="term" value="F:metal ion binding"/>
    <property type="evidence" value="ECO:0007669"/>
    <property type="project" value="InterPro"/>
</dbReference>
<dbReference type="OrthoDB" id="9803907at2"/>
<dbReference type="Proteomes" id="UP000280434">
    <property type="component" value="Unassembled WGS sequence"/>
</dbReference>